<evidence type="ECO:0000256" key="8">
    <source>
        <dbReference type="SAM" id="Phobius"/>
    </source>
</evidence>
<evidence type="ECO:0000256" key="5">
    <source>
        <dbReference type="ARBA" id="ARBA00022989"/>
    </source>
</evidence>
<dbReference type="AlphaFoldDB" id="A0A4V6NFN5"/>
<feature type="transmembrane region" description="Helical" evidence="8">
    <location>
        <begin position="193"/>
        <end position="214"/>
    </location>
</feature>
<dbReference type="SUPFAM" id="SSF103481">
    <property type="entry name" value="Multidrug resistance efflux transporter EmrE"/>
    <property type="match status" value="1"/>
</dbReference>
<keyword evidence="3" id="KW-1003">Cell membrane</keyword>
<feature type="transmembrane region" description="Helical" evidence="8">
    <location>
        <begin position="166"/>
        <end position="186"/>
    </location>
</feature>
<keyword evidence="4 8" id="KW-0812">Transmembrane</keyword>
<name>A0A4V6NFN5_9GAMM</name>
<comment type="caution">
    <text evidence="10">The sequence shown here is derived from an EMBL/GenBank/DDBJ whole genome shotgun (WGS) entry which is preliminary data.</text>
</comment>
<comment type="similarity">
    <text evidence="2">Belongs to the drug/metabolite transporter (DMT) superfamily. 10 TMS drug/metabolite exporter (DME) (TC 2.A.7.3) family.</text>
</comment>
<dbReference type="PANTHER" id="PTHR32322:SF18">
    <property type="entry name" value="S-ADENOSYLMETHIONINE_S-ADENOSYLHOMOCYSTEINE TRANSPORTER"/>
    <property type="match status" value="1"/>
</dbReference>
<evidence type="ECO:0000313" key="10">
    <source>
        <dbReference type="EMBL" id="TCL04638.1"/>
    </source>
</evidence>
<dbReference type="Proteomes" id="UP000294555">
    <property type="component" value="Unassembled WGS sequence"/>
</dbReference>
<dbReference type="EMBL" id="SJOI01000001">
    <property type="protein sequence ID" value="TCL04638.1"/>
    <property type="molecule type" value="Genomic_DNA"/>
</dbReference>
<gene>
    <name evidence="10" type="ORF">EZJ58_2769</name>
</gene>
<dbReference type="PANTHER" id="PTHR32322">
    <property type="entry name" value="INNER MEMBRANE TRANSPORTER"/>
    <property type="match status" value="1"/>
</dbReference>
<feature type="transmembrane region" description="Helical" evidence="8">
    <location>
        <begin position="141"/>
        <end position="160"/>
    </location>
</feature>
<feature type="transmembrane region" description="Helical" evidence="8">
    <location>
        <begin position="113"/>
        <end position="132"/>
    </location>
</feature>
<dbReference type="InterPro" id="IPR037185">
    <property type="entry name" value="EmrE-like"/>
</dbReference>
<keyword evidence="6 8" id="KW-0472">Membrane</keyword>
<keyword evidence="11" id="KW-1185">Reference proteome</keyword>
<reference evidence="10 11" key="1">
    <citation type="submission" date="2019-02" db="EMBL/GenBank/DDBJ databases">
        <title>Investigation of anaerobic lignin degradation for improved lignocellulosic biofuels.</title>
        <authorList>
            <person name="Deangelis K."/>
        </authorList>
    </citation>
    <scope>NUCLEOTIDE SEQUENCE [LARGE SCALE GENOMIC DNA]</scope>
    <source>
        <strain evidence="10 11">159R</strain>
    </source>
</reference>
<evidence type="ECO:0000256" key="6">
    <source>
        <dbReference type="ARBA" id="ARBA00023136"/>
    </source>
</evidence>
<feature type="transmembrane region" description="Helical" evidence="8">
    <location>
        <begin position="55"/>
        <end position="73"/>
    </location>
</feature>
<evidence type="ECO:0000256" key="2">
    <source>
        <dbReference type="ARBA" id="ARBA00009853"/>
    </source>
</evidence>
<evidence type="ECO:0000313" key="11">
    <source>
        <dbReference type="Proteomes" id="UP000294555"/>
    </source>
</evidence>
<protein>
    <recommendedName>
        <fullName evidence="7">Threonine/homoserine exporter RhtA</fullName>
    </recommendedName>
</protein>
<dbReference type="GO" id="GO:0005886">
    <property type="term" value="C:plasma membrane"/>
    <property type="evidence" value="ECO:0007669"/>
    <property type="project" value="UniProtKB-SubCell"/>
</dbReference>
<evidence type="ECO:0000256" key="1">
    <source>
        <dbReference type="ARBA" id="ARBA00004651"/>
    </source>
</evidence>
<evidence type="ECO:0000256" key="3">
    <source>
        <dbReference type="ARBA" id="ARBA00022475"/>
    </source>
</evidence>
<dbReference type="InterPro" id="IPR050638">
    <property type="entry name" value="AA-Vitamin_Transporters"/>
</dbReference>
<evidence type="ECO:0000256" key="7">
    <source>
        <dbReference type="ARBA" id="ARBA00040595"/>
    </source>
</evidence>
<feature type="domain" description="EamA" evidence="9">
    <location>
        <begin position="21"/>
        <end position="154"/>
    </location>
</feature>
<evidence type="ECO:0000256" key="4">
    <source>
        <dbReference type="ARBA" id="ARBA00022692"/>
    </source>
</evidence>
<dbReference type="RefSeq" id="WP_165934169.1">
    <property type="nucleotide sequence ID" value="NZ_SJOI01000001.1"/>
</dbReference>
<feature type="transmembrane region" description="Helical" evidence="8">
    <location>
        <begin position="234"/>
        <end position="252"/>
    </location>
</feature>
<comment type="subcellular location">
    <subcellularLocation>
        <location evidence="1">Cell membrane</location>
        <topology evidence="1">Multi-pass membrane protein</topology>
    </subcellularLocation>
</comment>
<organism evidence="10 11">
    <name type="scientific">Sodalis ligni</name>
    <dbReference type="NCBI Taxonomy" id="2697027"/>
    <lineage>
        <taxon>Bacteria</taxon>
        <taxon>Pseudomonadati</taxon>
        <taxon>Pseudomonadota</taxon>
        <taxon>Gammaproteobacteria</taxon>
        <taxon>Enterobacterales</taxon>
        <taxon>Bruguierivoracaceae</taxon>
        <taxon>Sodalis</taxon>
    </lineage>
</organism>
<dbReference type="Pfam" id="PF00892">
    <property type="entry name" value="EamA"/>
    <property type="match status" value="1"/>
</dbReference>
<feature type="transmembrane region" description="Helical" evidence="8">
    <location>
        <begin position="23"/>
        <end position="43"/>
    </location>
</feature>
<keyword evidence="5 8" id="KW-1133">Transmembrane helix</keyword>
<evidence type="ECO:0000259" key="9">
    <source>
        <dbReference type="Pfam" id="PF00892"/>
    </source>
</evidence>
<feature type="transmembrane region" description="Helical" evidence="8">
    <location>
        <begin position="85"/>
        <end position="107"/>
    </location>
</feature>
<proteinExistence type="inferred from homology"/>
<dbReference type="InterPro" id="IPR000620">
    <property type="entry name" value="EamA_dom"/>
</dbReference>
<sequence length="322" mass="34156">MTRVTAIDGQAASPDRLRLRRGLVSGLMAAVIWGGFLVVSRQGIAAGLQATDLAFLRYLTAGLILAPWLACHSPQRLTGMGWRKGVCLALLAGPLFIVVGASGYHFAPLAHAAVIQLGMLTLVSIVLAALLLGERPGIPRIAGLLVIVAGLAVTAGPGLLHGSSRAWVGDMLFALAGSMWAVFTVLQRQWKIAPLQATAVVSVLSGLIYTPIYLFTGGVRIFSEISPAMFLEQIVAQGVLSGVIALFCVFPRRSGLGGQPRRAFSRIVAGCRDAAGHSLDWRIPHKFANRRAGHSHGRCCSIGTPPLIQDILRFEGYGNIIL</sequence>
<accession>A0A4V6NFN5</accession>